<evidence type="ECO:0000256" key="16">
    <source>
        <dbReference type="SAM" id="SignalP"/>
    </source>
</evidence>
<feature type="chain" id="PRO_5017241121" description="Proton-activated chloride channel" evidence="16">
    <location>
        <begin position="16"/>
        <end position="280"/>
    </location>
</feature>
<comment type="subcellular location">
    <subcellularLocation>
        <location evidence="1">Cell membrane</location>
        <topology evidence="1">Multi-pass membrane protein</topology>
    </subcellularLocation>
</comment>
<evidence type="ECO:0000256" key="6">
    <source>
        <dbReference type="ARBA" id="ARBA00022692"/>
    </source>
</evidence>
<keyword evidence="4" id="KW-0813">Transport</keyword>
<sequence>ILIYVLLTTIAVFLAYQTINDFMEKMNNPVMSVTYKEVESFSPPGIALFPGNARLLSCKHYYRDFLPPIVNPGQPQESDCEMQEVFYNGPFRNQSKRKTLVVRGPSDVRNKELIFMQFSQNETLQDFSAISYMLFAKYSDLINSANHSEFMRDCERNCSMWTFSGGFRTRVKMSLVRTYGKTNHGTEFRQESAVVKFNDKRPEQNRTDELFFAAFEWRDPYIQEIKLIVTANPWNSLVILCGVFMALFKATNFAKLTVQWMIRMRKRHLRNKARERNHIN</sequence>
<evidence type="ECO:0000256" key="14">
    <source>
        <dbReference type="ARBA" id="ARBA00032817"/>
    </source>
</evidence>
<evidence type="ECO:0000256" key="3">
    <source>
        <dbReference type="ARBA" id="ARBA00013993"/>
    </source>
</evidence>
<dbReference type="Proteomes" id="UP000261520">
    <property type="component" value="Unplaced"/>
</dbReference>
<comment type="catalytic activity">
    <reaction evidence="13">
        <text>chloride(in) = chloride(out)</text>
        <dbReference type="Rhea" id="RHEA:29823"/>
        <dbReference type="ChEBI" id="CHEBI:17996"/>
    </reaction>
</comment>
<evidence type="ECO:0000256" key="10">
    <source>
        <dbReference type="ARBA" id="ARBA00023173"/>
    </source>
</evidence>
<comment type="similarity">
    <text evidence="2">Belongs to the proton-activated chloride channel family.</text>
</comment>
<organism evidence="17 18">
    <name type="scientific">Periophthalmus magnuspinnatus</name>
    <dbReference type="NCBI Taxonomy" id="409849"/>
    <lineage>
        <taxon>Eukaryota</taxon>
        <taxon>Metazoa</taxon>
        <taxon>Chordata</taxon>
        <taxon>Craniata</taxon>
        <taxon>Vertebrata</taxon>
        <taxon>Euteleostomi</taxon>
        <taxon>Actinopterygii</taxon>
        <taxon>Neopterygii</taxon>
        <taxon>Teleostei</taxon>
        <taxon>Neoteleostei</taxon>
        <taxon>Acanthomorphata</taxon>
        <taxon>Gobiaria</taxon>
        <taxon>Gobiiformes</taxon>
        <taxon>Gobioidei</taxon>
        <taxon>Gobiidae</taxon>
        <taxon>Oxudercinae</taxon>
        <taxon>Periophthalmus</taxon>
    </lineage>
</organism>
<evidence type="ECO:0000256" key="15">
    <source>
        <dbReference type="SAM" id="Phobius"/>
    </source>
</evidence>
<keyword evidence="10" id="KW-0869">Chloride channel</keyword>
<keyword evidence="7 15" id="KW-1133">Transmembrane helix</keyword>
<dbReference type="GO" id="GO:0005254">
    <property type="term" value="F:chloride channel activity"/>
    <property type="evidence" value="ECO:0007669"/>
    <property type="project" value="UniProtKB-KW"/>
</dbReference>
<dbReference type="GO" id="GO:0005886">
    <property type="term" value="C:plasma membrane"/>
    <property type="evidence" value="ECO:0007669"/>
    <property type="project" value="UniProtKB-SubCell"/>
</dbReference>
<dbReference type="PANTHER" id="PTHR16087">
    <property type="entry name" value="TRANSMEMBRANE PROTEIN 206"/>
    <property type="match status" value="1"/>
</dbReference>
<dbReference type="Ensembl" id="ENSPMGT00000027654.1">
    <property type="protein sequence ID" value="ENSPMGP00000025966.1"/>
    <property type="gene ID" value="ENSPMGG00000020931.1"/>
</dbReference>
<evidence type="ECO:0000256" key="5">
    <source>
        <dbReference type="ARBA" id="ARBA00022475"/>
    </source>
</evidence>
<feature type="transmembrane region" description="Helical" evidence="15">
    <location>
        <begin position="237"/>
        <end position="262"/>
    </location>
</feature>
<dbReference type="InterPro" id="IPR029366">
    <property type="entry name" value="TMEM206"/>
</dbReference>
<keyword evidence="6 15" id="KW-0812">Transmembrane</keyword>
<evidence type="ECO:0000256" key="4">
    <source>
        <dbReference type="ARBA" id="ARBA00022448"/>
    </source>
</evidence>
<reference evidence="17" key="1">
    <citation type="submission" date="2025-08" db="UniProtKB">
        <authorList>
            <consortium name="Ensembl"/>
        </authorList>
    </citation>
    <scope>IDENTIFICATION</scope>
</reference>
<feature type="signal peptide" evidence="16">
    <location>
        <begin position="1"/>
        <end position="15"/>
    </location>
</feature>
<dbReference type="STRING" id="409849.ENSPMGP00000025966"/>
<evidence type="ECO:0000256" key="2">
    <source>
        <dbReference type="ARBA" id="ARBA00009151"/>
    </source>
</evidence>
<evidence type="ECO:0000256" key="13">
    <source>
        <dbReference type="ARBA" id="ARBA00024167"/>
    </source>
</evidence>
<dbReference type="PANTHER" id="PTHR16087:SF0">
    <property type="entry name" value="PROTON-ACTIVATED CHLORIDE CHANNEL"/>
    <property type="match status" value="1"/>
</dbReference>
<keyword evidence="12" id="KW-0407">Ion channel</keyword>
<evidence type="ECO:0000256" key="7">
    <source>
        <dbReference type="ARBA" id="ARBA00022989"/>
    </source>
</evidence>
<keyword evidence="16" id="KW-0732">Signal</keyword>
<evidence type="ECO:0000256" key="9">
    <source>
        <dbReference type="ARBA" id="ARBA00023136"/>
    </source>
</evidence>
<keyword evidence="8" id="KW-0406">Ion transport</keyword>
<evidence type="ECO:0000313" key="18">
    <source>
        <dbReference type="Proteomes" id="UP000261520"/>
    </source>
</evidence>
<name>A0A3B4BBQ4_9GOBI</name>
<keyword evidence="18" id="KW-1185">Reference proteome</keyword>
<evidence type="ECO:0000256" key="11">
    <source>
        <dbReference type="ARBA" id="ARBA00023214"/>
    </source>
</evidence>
<proteinExistence type="inferred from homology"/>
<keyword evidence="11" id="KW-0868">Chloride</keyword>
<dbReference type="AlphaFoldDB" id="A0A3B4BBQ4"/>
<evidence type="ECO:0000256" key="12">
    <source>
        <dbReference type="ARBA" id="ARBA00023303"/>
    </source>
</evidence>
<keyword evidence="9 15" id="KW-0472">Membrane</keyword>
<dbReference type="Pfam" id="PF15122">
    <property type="entry name" value="TMEM206"/>
    <property type="match status" value="1"/>
</dbReference>
<keyword evidence="5" id="KW-1003">Cell membrane</keyword>
<accession>A0A3B4BBQ4</accession>
<protein>
    <recommendedName>
        <fullName evidence="3">Proton-activated chloride channel</fullName>
    </recommendedName>
    <alternativeName>
        <fullName evidence="14">Transmembrane protein 206</fullName>
    </alternativeName>
</protein>
<dbReference type="GO" id="GO:0034707">
    <property type="term" value="C:chloride channel complex"/>
    <property type="evidence" value="ECO:0007669"/>
    <property type="project" value="UniProtKB-KW"/>
</dbReference>
<reference evidence="17" key="2">
    <citation type="submission" date="2025-09" db="UniProtKB">
        <authorList>
            <consortium name="Ensembl"/>
        </authorList>
    </citation>
    <scope>IDENTIFICATION</scope>
</reference>
<evidence type="ECO:0000256" key="1">
    <source>
        <dbReference type="ARBA" id="ARBA00004651"/>
    </source>
</evidence>
<evidence type="ECO:0000313" key="17">
    <source>
        <dbReference type="Ensembl" id="ENSPMGP00000025966.1"/>
    </source>
</evidence>
<evidence type="ECO:0000256" key="8">
    <source>
        <dbReference type="ARBA" id="ARBA00023065"/>
    </source>
</evidence>